<evidence type="ECO:0000313" key="3">
    <source>
        <dbReference type="EMBL" id="AUN97701.1"/>
    </source>
</evidence>
<dbReference type="PANTHER" id="PTHR48025:SF1">
    <property type="entry name" value="RRM DOMAIN-CONTAINING PROTEIN"/>
    <property type="match status" value="1"/>
</dbReference>
<dbReference type="GO" id="GO:0003729">
    <property type="term" value="F:mRNA binding"/>
    <property type="evidence" value="ECO:0007669"/>
    <property type="project" value="TreeGrafter"/>
</dbReference>
<dbReference type="SMART" id="SM00360">
    <property type="entry name" value="RRM"/>
    <property type="match status" value="1"/>
</dbReference>
<dbReference type="Pfam" id="PF00076">
    <property type="entry name" value="RRM_1"/>
    <property type="match status" value="1"/>
</dbReference>
<dbReference type="InterPro" id="IPR050502">
    <property type="entry name" value="Euk_RNA-bind_prot"/>
</dbReference>
<keyword evidence="4" id="KW-1185">Reference proteome</keyword>
<sequence>MSQKIYVGNLGYSIDDSALSEKFAEFGTVQSSKVIIDRDTNRSKGFAFVEMSSAIEADRAINALNGTEFGGRAMNVSEAKPMAPKSRY</sequence>
<organism evidence="3 4">
    <name type="scientific">Bacteriovorax stolpii</name>
    <name type="common">Bdellovibrio stolpii</name>
    <dbReference type="NCBI Taxonomy" id="960"/>
    <lineage>
        <taxon>Bacteria</taxon>
        <taxon>Pseudomonadati</taxon>
        <taxon>Bdellovibrionota</taxon>
        <taxon>Bacteriovoracia</taxon>
        <taxon>Bacteriovoracales</taxon>
        <taxon>Bacteriovoracaceae</taxon>
        <taxon>Bacteriovorax</taxon>
    </lineage>
</organism>
<reference evidence="3 4" key="1">
    <citation type="submission" date="2018-01" db="EMBL/GenBank/DDBJ databases">
        <title>Complete genome sequence of Bacteriovorax stolpii DSM12778.</title>
        <authorList>
            <person name="Tang B."/>
            <person name="Chang J."/>
        </authorList>
    </citation>
    <scope>NUCLEOTIDE SEQUENCE [LARGE SCALE GENOMIC DNA]</scope>
    <source>
        <strain evidence="3 4">DSM 12778</strain>
    </source>
</reference>
<dbReference type="InterPro" id="IPR048289">
    <property type="entry name" value="RRM2_NsCP33-like"/>
</dbReference>
<evidence type="ECO:0000256" key="2">
    <source>
        <dbReference type="ARBA" id="ARBA00022884"/>
    </source>
</evidence>
<dbReference type="Proteomes" id="UP000235584">
    <property type="component" value="Chromosome"/>
</dbReference>
<dbReference type="Gene3D" id="3.30.70.330">
    <property type="match status" value="1"/>
</dbReference>
<keyword evidence="2" id="KW-0694">RNA-binding</keyword>
<dbReference type="InterPro" id="IPR000504">
    <property type="entry name" value="RRM_dom"/>
</dbReference>
<keyword evidence="1" id="KW-0677">Repeat</keyword>
<dbReference type="KEGG" id="bsto:C0V70_06165"/>
<dbReference type="PROSITE" id="PS50102">
    <property type="entry name" value="RRM"/>
    <property type="match status" value="1"/>
</dbReference>
<dbReference type="InterPro" id="IPR012677">
    <property type="entry name" value="Nucleotide-bd_a/b_plait_sf"/>
</dbReference>
<accession>A0A2K9NQB6</accession>
<gene>
    <name evidence="3" type="ORF">C0V70_06165</name>
</gene>
<dbReference type="EMBL" id="CP025704">
    <property type="protein sequence ID" value="AUN97701.1"/>
    <property type="molecule type" value="Genomic_DNA"/>
</dbReference>
<proteinExistence type="predicted"/>
<name>A0A2K9NQB6_BACTC</name>
<dbReference type="InterPro" id="IPR035979">
    <property type="entry name" value="RBD_domain_sf"/>
</dbReference>
<dbReference type="RefSeq" id="WP_102242994.1">
    <property type="nucleotide sequence ID" value="NZ_CP025704.1"/>
</dbReference>
<dbReference type="SUPFAM" id="SSF54928">
    <property type="entry name" value="RNA-binding domain, RBD"/>
    <property type="match status" value="1"/>
</dbReference>
<evidence type="ECO:0000256" key="1">
    <source>
        <dbReference type="ARBA" id="ARBA00022737"/>
    </source>
</evidence>
<dbReference type="CDD" id="cd21608">
    <property type="entry name" value="RRM2_NsCP33_like"/>
    <property type="match status" value="1"/>
</dbReference>
<protein>
    <submittedName>
        <fullName evidence="3">RNA-binding protein</fullName>
    </submittedName>
</protein>
<dbReference type="AlphaFoldDB" id="A0A2K9NQB6"/>
<evidence type="ECO:0000313" key="4">
    <source>
        <dbReference type="Proteomes" id="UP000235584"/>
    </source>
</evidence>
<dbReference type="PANTHER" id="PTHR48025">
    <property type="entry name" value="OS02G0815200 PROTEIN"/>
    <property type="match status" value="1"/>
</dbReference>